<keyword evidence="3" id="KW-1185">Reference proteome</keyword>
<dbReference type="EMBL" id="KI925456">
    <property type="protein sequence ID" value="ETW83675.1"/>
    <property type="molecule type" value="Genomic_DNA"/>
</dbReference>
<dbReference type="eggNOG" id="ENOG502REB1">
    <property type="taxonomic scope" value="Eukaryota"/>
</dbReference>
<dbReference type="OrthoDB" id="3253137at2759"/>
<organism evidence="2 3">
    <name type="scientific">Heterobasidion irregulare (strain TC 32-1)</name>
    <dbReference type="NCBI Taxonomy" id="747525"/>
    <lineage>
        <taxon>Eukaryota</taxon>
        <taxon>Fungi</taxon>
        <taxon>Dikarya</taxon>
        <taxon>Basidiomycota</taxon>
        <taxon>Agaricomycotina</taxon>
        <taxon>Agaricomycetes</taxon>
        <taxon>Russulales</taxon>
        <taxon>Bondarzewiaceae</taxon>
        <taxon>Heterobasidion</taxon>
        <taxon>Heterobasidion annosum species complex</taxon>
    </lineage>
</organism>
<evidence type="ECO:0000313" key="3">
    <source>
        <dbReference type="Proteomes" id="UP000030671"/>
    </source>
</evidence>
<reference evidence="2 3" key="1">
    <citation type="journal article" date="2012" name="New Phytol.">
        <title>Insight into trade-off between wood decay and parasitism from the genome of a fungal forest pathogen.</title>
        <authorList>
            <person name="Olson A."/>
            <person name="Aerts A."/>
            <person name="Asiegbu F."/>
            <person name="Belbahri L."/>
            <person name="Bouzid O."/>
            <person name="Broberg A."/>
            <person name="Canback B."/>
            <person name="Coutinho P.M."/>
            <person name="Cullen D."/>
            <person name="Dalman K."/>
            <person name="Deflorio G."/>
            <person name="van Diepen L.T."/>
            <person name="Dunand C."/>
            <person name="Duplessis S."/>
            <person name="Durling M."/>
            <person name="Gonthier P."/>
            <person name="Grimwood J."/>
            <person name="Fossdal C.G."/>
            <person name="Hansson D."/>
            <person name="Henrissat B."/>
            <person name="Hietala A."/>
            <person name="Himmelstrand K."/>
            <person name="Hoffmeister D."/>
            <person name="Hogberg N."/>
            <person name="James T.Y."/>
            <person name="Karlsson M."/>
            <person name="Kohler A."/>
            <person name="Kues U."/>
            <person name="Lee Y.H."/>
            <person name="Lin Y.C."/>
            <person name="Lind M."/>
            <person name="Lindquist E."/>
            <person name="Lombard V."/>
            <person name="Lucas S."/>
            <person name="Lunden K."/>
            <person name="Morin E."/>
            <person name="Murat C."/>
            <person name="Park J."/>
            <person name="Raffaello T."/>
            <person name="Rouze P."/>
            <person name="Salamov A."/>
            <person name="Schmutz J."/>
            <person name="Solheim H."/>
            <person name="Stahlberg J."/>
            <person name="Velez H."/>
            <person name="de Vries R.P."/>
            <person name="Wiebenga A."/>
            <person name="Woodward S."/>
            <person name="Yakovlev I."/>
            <person name="Garbelotto M."/>
            <person name="Martin F."/>
            <person name="Grigoriev I.V."/>
            <person name="Stenlid J."/>
        </authorList>
    </citation>
    <scope>NUCLEOTIDE SEQUENCE [LARGE SCALE GENOMIC DNA]</scope>
    <source>
        <strain evidence="2 3">TC 32-1</strain>
    </source>
</reference>
<feature type="region of interest" description="Disordered" evidence="1">
    <location>
        <begin position="350"/>
        <end position="372"/>
    </location>
</feature>
<dbReference type="GeneID" id="20667149"/>
<feature type="compositionally biased region" description="Polar residues" evidence="1">
    <location>
        <begin position="190"/>
        <end position="199"/>
    </location>
</feature>
<gene>
    <name evidence="2" type="ORF">HETIRDRAFT_146558</name>
</gene>
<sequence length="372" mass="41041">MLTVPQRIYRDRGGMRGLMSRRSLNLAEYLAVPPEEMDVDDDNDSLDSVLDLPGAVEGARMNAELYDAYSVVPPHDAPSSTSRAPRVQQHAMVRLTEDEMLREMHARYPLTAPTGPAYSGPTPSSGSAYPPRQPTTRRPPVRSRTVDFNDFTSRRRSSTRENTAGADETSSSRPADGSAQASGERRGLLTSLSNPSASVGNVPRRFFQPFRRPEMSIPWTMSPEPVEHPHPAASQMSNTERERTYLSWLSHTPAPQPQPAALRVSPPSTVEHRDSEPDRASPAPETGPRPATHRLRRGGVRPPESLLLRHVPTESGELYSHSRYTVPRPIHVYPMADDAASGVENRIESEQGAVQGYENAGDYGEDASRYST</sequence>
<dbReference type="AlphaFoldDB" id="W4KEC8"/>
<dbReference type="InParanoid" id="W4KEC8"/>
<dbReference type="KEGG" id="hir:HETIRDRAFT_146558"/>
<feature type="compositionally biased region" description="Basic and acidic residues" evidence="1">
    <location>
        <begin position="270"/>
        <end position="279"/>
    </location>
</feature>
<feature type="region of interest" description="Disordered" evidence="1">
    <location>
        <begin position="110"/>
        <end position="203"/>
    </location>
</feature>
<proteinExistence type="predicted"/>
<dbReference type="HOGENOM" id="CLU_744063_0_0_1"/>
<dbReference type="RefSeq" id="XP_009543442.1">
    <property type="nucleotide sequence ID" value="XM_009545147.1"/>
</dbReference>
<protein>
    <submittedName>
        <fullName evidence="2">Uncharacterized protein</fullName>
    </submittedName>
</protein>
<dbReference type="Proteomes" id="UP000030671">
    <property type="component" value="Unassembled WGS sequence"/>
</dbReference>
<accession>W4KEC8</accession>
<name>W4KEC8_HETIT</name>
<dbReference type="STRING" id="747525.W4KEC8"/>
<feature type="region of interest" description="Disordered" evidence="1">
    <location>
        <begin position="221"/>
        <end position="306"/>
    </location>
</feature>
<evidence type="ECO:0000256" key="1">
    <source>
        <dbReference type="SAM" id="MobiDB-lite"/>
    </source>
</evidence>
<evidence type="ECO:0000313" key="2">
    <source>
        <dbReference type="EMBL" id="ETW83675.1"/>
    </source>
</evidence>